<dbReference type="InterPro" id="IPR000073">
    <property type="entry name" value="AB_hydrolase_1"/>
</dbReference>
<dbReference type="PANTHER" id="PTHR47751">
    <property type="entry name" value="SUPERFAMILY HYDROLASE, PUTATIVE (AFU_ORTHOLOGUE AFUA_2G16580)-RELATED"/>
    <property type="match status" value="1"/>
</dbReference>
<dbReference type="Gene3D" id="1.10.10.800">
    <property type="match status" value="1"/>
</dbReference>
<sequence length="268" mass="29790">MTDTAFKFNLTRQTLLPKVAEYFQQSGITALVFDPRSIGSSEGNPRNNIDPAQQTTDYHDALTYLKSDIRVDANRIAFWGFSFSGAVVLAAAALDTRAQLAIAVCPLTTWELPATKYKAVLSKAMQDRESQLAGNKPFSLPMITEKGENPAGFGVGMGTHELEFVLQSKQRLPNLEINTSIQTYYNIMAWSPFQALRFLGVTPALLITPEEDRISPMSQQKELILDKLEGPKKMHIVRGKGHMDVLDGDDFTPTMAAQVEFIRHYFGA</sequence>
<dbReference type="Gene3D" id="3.40.50.1820">
    <property type="entry name" value="alpha/beta hydrolase"/>
    <property type="match status" value="1"/>
</dbReference>
<dbReference type="InterPro" id="IPR051411">
    <property type="entry name" value="Polyketide_trans_af380"/>
</dbReference>
<dbReference type="Proteomes" id="UP001408356">
    <property type="component" value="Unassembled WGS sequence"/>
</dbReference>
<keyword evidence="3" id="KW-0378">Hydrolase</keyword>
<organism evidence="3 4">
    <name type="scientific">Seiridium unicorne</name>
    <dbReference type="NCBI Taxonomy" id="138068"/>
    <lineage>
        <taxon>Eukaryota</taxon>
        <taxon>Fungi</taxon>
        <taxon>Dikarya</taxon>
        <taxon>Ascomycota</taxon>
        <taxon>Pezizomycotina</taxon>
        <taxon>Sordariomycetes</taxon>
        <taxon>Xylariomycetidae</taxon>
        <taxon>Amphisphaeriales</taxon>
        <taxon>Sporocadaceae</taxon>
        <taxon>Seiridium</taxon>
    </lineage>
</organism>
<protein>
    <submittedName>
        <fullName evidence="3">AB hydrolase-1 domain-containing protein</fullName>
    </submittedName>
</protein>
<dbReference type="InterPro" id="IPR029058">
    <property type="entry name" value="AB_hydrolase_fold"/>
</dbReference>
<evidence type="ECO:0000256" key="1">
    <source>
        <dbReference type="ARBA" id="ARBA00029464"/>
    </source>
</evidence>
<evidence type="ECO:0000313" key="3">
    <source>
        <dbReference type="EMBL" id="KAK9415511.1"/>
    </source>
</evidence>
<dbReference type="Pfam" id="PF12697">
    <property type="entry name" value="Abhydrolase_6"/>
    <property type="match status" value="1"/>
</dbReference>
<dbReference type="PANTHER" id="PTHR47751:SF2">
    <property type="entry name" value="DLTD N-TERMINAL DOMAIN PROTEIN (AFU_ORTHOLOGUE AFUA_8G00380)-RELATED"/>
    <property type="match status" value="1"/>
</dbReference>
<name>A0ABR2UMI6_9PEZI</name>
<dbReference type="EMBL" id="JARVKF010000415">
    <property type="protein sequence ID" value="KAK9415511.1"/>
    <property type="molecule type" value="Genomic_DNA"/>
</dbReference>
<evidence type="ECO:0000259" key="2">
    <source>
        <dbReference type="Pfam" id="PF12697"/>
    </source>
</evidence>
<proteinExistence type="inferred from homology"/>
<feature type="domain" description="AB hydrolase-1" evidence="2">
    <location>
        <begin position="25"/>
        <end position="249"/>
    </location>
</feature>
<comment type="similarity">
    <text evidence="1">Belongs to the polyketide transferase af380 family.</text>
</comment>
<gene>
    <name evidence="3" type="ORF">SUNI508_10351</name>
</gene>
<dbReference type="SUPFAM" id="SSF53474">
    <property type="entry name" value="alpha/beta-Hydrolases"/>
    <property type="match status" value="1"/>
</dbReference>
<dbReference type="GO" id="GO:0016787">
    <property type="term" value="F:hydrolase activity"/>
    <property type="evidence" value="ECO:0007669"/>
    <property type="project" value="UniProtKB-KW"/>
</dbReference>
<accession>A0ABR2UMI6</accession>
<keyword evidence="4" id="KW-1185">Reference proteome</keyword>
<comment type="caution">
    <text evidence="3">The sequence shown here is derived from an EMBL/GenBank/DDBJ whole genome shotgun (WGS) entry which is preliminary data.</text>
</comment>
<evidence type="ECO:0000313" key="4">
    <source>
        <dbReference type="Proteomes" id="UP001408356"/>
    </source>
</evidence>
<reference evidence="3 4" key="1">
    <citation type="journal article" date="2024" name="J. Plant Pathol.">
        <title>Sequence and assembly of the genome of Seiridium unicorne, isolate CBS 538.82, causal agent of cypress canker disease.</title>
        <authorList>
            <person name="Scali E."/>
            <person name="Rocca G.D."/>
            <person name="Danti R."/>
            <person name="Garbelotto M."/>
            <person name="Barberini S."/>
            <person name="Baroncelli R."/>
            <person name="Emiliani G."/>
        </authorList>
    </citation>
    <scope>NUCLEOTIDE SEQUENCE [LARGE SCALE GENOMIC DNA]</scope>
    <source>
        <strain evidence="3 4">BM-138-508</strain>
    </source>
</reference>